<protein>
    <recommendedName>
        <fullName evidence="3">D-xylose 1-dehydrogenase (NADP(+), D-xylono-1,5-lactone-forming)</fullName>
        <ecNumber evidence="3">1.1.1.179</ecNumber>
    </recommendedName>
    <alternativeName>
        <fullName evidence="4">D-xylose-NADP dehydrogenase</fullName>
    </alternativeName>
</protein>
<dbReference type="EMBL" id="MU004313">
    <property type="protein sequence ID" value="KAF2658596.1"/>
    <property type="molecule type" value="Genomic_DNA"/>
</dbReference>
<evidence type="ECO:0000313" key="9">
    <source>
        <dbReference type="Proteomes" id="UP000799324"/>
    </source>
</evidence>
<evidence type="ECO:0000256" key="5">
    <source>
        <dbReference type="ARBA" id="ARBA00049233"/>
    </source>
</evidence>
<dbReference type="GO" id="GO:0047837">
    <property type="term" value="F:D-xylose 1-dehydrogenase (NADP+) activity"/>
    <property type="evidence" value="ECO:0007669"/>
    <property type="project" value="UniProtKB-EC"/>
</dbReference>
<accession>A0A6A6TGN6</accession>
<keyword evidence="2" id="KW-0560">Oxidoreductase</keyword>
<dbReference type="GO" id="GO:0000166">
    <property type="term" value="F:nucleotide binding"/>
    <property type="evidence" value="ECO:0007669"/>
    <property type="project" value="InterPro"/>
</dbReference>
<reference evidence="8" key="1">
    <citation type="journal article" date="2020" name="Stud. Mycol.">
        <title>101 Dothideomycetes genomes: a test case for predicting lifestyles and emergence of pathogens.</title>
        <authorList>
            <person name="Haridas S."/>
            <person name="Albert R."/>
            <person name="Binder M."/>
            <person name="Bloem J."/>
            <person name="Labutti K."/>
            <person name="Salamov A."/>
            <person name="Andreopoulos B."/>
            <person name="Baker S."/>
            <person name="Barry K."/>
            <person name="Bills G."/>
            <person name="Bluhm B."/>
            <person name="Cannon C."/>
            <person name="Castanera R."/>
            <person name="Culley D."/>
            <person name="Daum C."/>
            <person name="Ezra D."/>
            <person name="Gonzalez J."/>
            <person name="Henrissat B."/>
            <person name="Kuo A."/>
            <person name="Liang C."/>
            <person name="Lipzen A."/>
            <person name="Lutzoni F."/>
            <person name="Magnuson J."/>
            <person name="Mondo S."/>
            <person name="Nolan M."/>
            <person name="Ohm R."/>
            <person name="Pangilinan J."/>
            <person name="Park H.-J."/>
            <person name="Ramirez L."/>
            <person name="Alfaro M."/>
            <person name="Sun H."/>
            <person name="Tritt A."/>
            <person name="Yoshinaga Y."/>
            <person name="Zwiers L.-H."/>
            <person name="Turgeon B."/>
            <person name="Goodwin S."/>
            <person name="Spatafora J."/>
            <person name="Crous P."/>
            <person name="Grigoriev I."/>
        </authorList>
    </citation>
    <scope>NUCLEOTIDE SEQUENCE</scope>
    <source>
        <strain evidence="8">CBS 122681</strain>
    </source>
</reference>
<dbReference type="InterPro" id="IPR000683">
    <property type="entry name" value="Gfo/Idh/MocA-like_OxRdtase_N"/>
</dbReference>
<dbReference type="SUPFAM" id="SSF51735">
    <property type="entry name" value="NAD(P)-binding Rossmann-fold domains"/>
    <property type="match status" value="1"/>
</dbReference>
<dbReference type="EC" id="1.1.1.179" evidence="3"/>
<feature type="domain" description="GFO/IDH/MocA-like oxidoreductase" evidence="7">
    <location>
        <begin position="151"/>
        <end position="281"/>
    </location>
</feature>
<evidence type="ECO:0000256" key="2">
    <source>
        <dbReference type="ARBA" id="ARBA00023002"/>
    </source>
</evidence>
<organism evidence="8 9">
    <name type="scientific">Lophiostoma macrostomum CBS 122681</name>
    <dbReference type="NCBI Taxonomy" id="1314788"/>
    <lineage>
        <taxon>Eukaryota</taxon>
        <taxon>Fungi</taxon>
        <taxon>Dikarya</taxon>
        <taxon>Ascomycota</taxon>
        <taxon>Pezizomycotina</taxon>
        <taxon>Dothideomycetes</taxon>
        <taxon>Pleosporomycetidae</taxon>
        <taxon>Pleosporales</taxon>
        <taxon>Lophiostomataceae</taxon>
        <taxon>Lophiostoma</taxon>
    </lineage>
</organism>
<evidence type="ECO:0000256" key="1">
    <source>
        <dbReference type="ARBA" id="ARBA00010928"/>
    </source>
</evidence>
<comment type="catalytic activity">
    <reaction evidence="5">
        <text>D-xylose + NADP(+) = D-xylono-1,5-lactone + NADPH + H(+)</text>
        <dbReference type="Rhea" id="RHEA:22000"/>
        <dbReference type="ChEBI" id="CHEBI:15378"/>
        <dbReference type="ChEBI" id="CHEBI:15867"/>
        <dbReference type="ChEBI" id="CHEBI:53455"/>
        <dbReference type="ChEBI" id="CHEBI:57783"/>
        <dbReference type="ChEBI" id="CHEBI:58349"/>
        <dbReference type="EC" id="1.1.1.179"/>
    </reaction>
</comment>
<dbReference type="InterPro" id="IPR055170">
    <property type="entry name" value="GFO_IDH_MocA-like_dom"/>
</dbReference>
<dbReference type="Proteomes" id="UP000799324">
    <property type="component" value="Unassembled WGS sequence"/>
</dbReference>
<gene>
    <name evidence="8" type="ORF">K491DRAFT_592718</name>
</gene>
<dbReference type="OrthoDB" id="2129491at2759"/>
<dbReference type="PANTHER" id="PTHR22604:SF105">
    <property type="entry name" value="TRANS-1,2-DIHYDROBENZENE-1,2-DIOL DEHYDROGENASE"/>
    <property type="match status" value="1"/>
</dbReference>
<evidence type="ECO:0000256" key="3">
    <source>
        <dbReference type="ARBA" id="ARBA00038984"/>
    </source>
</evidence>
<feature type="domain" description="Gfo/Idh/MocA-like oxidoreductase N-terminal" evidence="6">
    <location>
        <begin position="10"/>
        <end position="138"/>
    </location>
</feature>
<evidence type="ECO:0000259" key="7">
    <source>
        <dbReference type="Pfam" id="PF22725"/>
    </source>
</evidence>
<dbReference type="AlphaFoldDB" id="A0A6A6TGN6"/>
<dbReference type="Pfam" id="PF22725">
    <property type="entry name" value="GFO_IDH_MocA_C3"/>
    <property type="match status" value="1"/>
</dbReference>
<dbReference type="InterPro" id="IPR036291">
    <property type="entry name" value="NAD(P)-bd_dom_sf"/>
</dbReference>
<dbReference type="Gene3D" id="3.40.50.720">
    <property type="entry name" value="NAD(P)-binding Rossmann-like Domain"/>
    <property type="match status" value="1"/>
</dbReference>
<comment type="similarity">
    <text evidence="1">Belongs to the Gfo/Idh/MocA family.</text>
</comment>
<dbReference type="InterPro" id="IPR050984">
    <property type="entry name" value="Gfo/Idh/MocA_domain"/>
</dbReference>
<evidence type="ECO:0000313" key="8">
    <source>
        <dbReference type="EMBL" id="KAF2658596.1"/>
    </source>
</evidence>
<dbReference type="Gene3D" id="3.30.360.10">
    <property type="entry name" value="Dihydrodipicolinate Reductase, domain 2"/>
    <property type="match status" value="1"/>
</dbReference>
<name>A0A6A6TGN6_9PLEO</name>
<dbReference type="Pfam" id="PF01408">
    <property type="entry name" value="GFO_IDH_MocA"/>
    <property type="match status" value="1"/>
</dbReference>
<keyword evidence="9" id="KW-1185">Reference proteome</keyword>
<dbReference type="PANTHER" id="PTHR22604">
    <property type="entry name" value="OXIDOREDUCTASES"/>
    <property type="match status" value="1"/>
</dbReference>
<dbReference type="SUPFAM" id="SSF55347">
    <property type="entry name" value="Glyceraldehyde-3-phosphate dehydrogenase-like, C-terminal domain"/>
    <property type="match status" value="1"/>
</dbReference>
<evidence type="ECO:0000256" key="4">
    <source>
        <dbReference type="ARBA" id="ARBA00042988"/>
    </source>
</evidence>
<proteinExistence type="inferred from homology"/>
<sequence>MPSNEKPTLRWGIVATGLISSWFVADLIIEREDTAPEANHIIQAVGSSSLDKGKAFVAQHLPTVSPAPTIYGSYEGVYADPNVEVVYIGTPHAFHKKNCLDAISHGKNILCEKAFTLNASETKEVLDAAKAKGVFVMEAMWTRFFPLVKTIQKLVHEEKAIGRVHRVLCDFAMDQGLESKGSESRLKNLSLGASTLLDIGIYPLTWGIIGLEQPLGGANKEASEKPKILATSKLSDGVDVATSIILQYPDGRQAITTSHSGTGMKTPPSFCRIEGSEGTIVVDGFTASVPSSFVLQKRGKEDKKFTFERPGKGFYWEADAVALDIAAGRKESERMPWAETIRVMELLDEARRQGGVSFPQDV</sequence>
<evidence type="ECO:0000259" key="6">
    <source>
        <dbReference type="Pfam" id="PF01408"/>
    </source>
</evidence>